<reference evidence="1" key="1">
    <citation type="submission" date="2022-07" db="EMBL/GenBank/DDBJ databases">
        <title>Phylogenomic reconstructions and comparative analyses of Kickxellomycotina fungi.</title>
        <authorList>
            <person name="Reynolds N.K."/>
            <person name="Stajich J.E."/>
            <person name="Barry K."/>
            <person name="Grigoriev I.V."/>
            <person name="Crous P."/>
            <person name="Smith M.E."/>
        </authorList>
    </citation>
    <scope>NUCLEOTIDE SEQUENCE</scope>
    <source>
        <strain evidence="1">BCRC 34297</strain>
    </source>
</reference>
<sequence>MRTLSLFQILPSHVVELIVDHVAGSGRLRFDDVTESSEGYAVLLMPLLNVCRDFRAAALARFCKTHTLDLTCFSDQGNDKMTLWPARLRGIGFPTHLHAQELNIALGVPNIYNGSALKELLRASHGDFSFPMVHSLKVTLIRTTRKQRLLASIPAAQDIEPNIRAFVQRIRLIAPTTKKVCILLQSRSDNDSQFVVQHYRSLVAQLSLLGNTIEYRYLCCPMCLEPPPTGISSLIYDIYGEVNSNGDLLVELARHNAPTLRVLNIYLGEAGSISQLIQNFDGSSVQYPYLTSLKLEDWLMDEYDPRTMEKIVPQPLPVFPGATPFPKLRHLSITDRYPFGDDTPFRGNAGTLEYLYLYLSPDIIEILKERQVFTPNSHPKLQCVKLRLTSLHPHSLLDTDISFMQFVLSIGSNARVRELNDWQLALPFQSVIPLLGEYTCIQVLSLSCIAMDLWSIISLVKTLPLLTDLHTHLSKPQVWPSGISKHKLPAYVIANYAPMGERLRCWRLGGLNGMEVKVAVKCVLLLALVCPNFDYAAVPAKRRELFMAYLKEAISSNGYRQHAPRLRRLLFGGWNDKIPSVNSLQAKS</sequence>
<dbReference type="OrthoDB" id="5526842at2759"/>
<evidence type="ECO:0000313" key="2">
    <source>
        <dbReference type="Proteomes" id="UP001140011"/>
    </source>
</evidence>
<name>A0A9W8L9Q5_9FUNG</name>
<keyword evidence="2" id="KW-1185">Reference proteome</keyword>
<gene>
    <name evidence="1" type="ORF">GGI19_004785</name>
</gene>
<organism evidence="1 2">
    <name type="scientific">Coemansia pectinata</name>
    <dbReference type="NCBI Taxonomy" id="1052879"/>
    <lineage>
        <taxon>Eukaryota</taxon>
        <taxon>Fungi</taxon>
        <taxon>Fungi incertae sedis</taxon>
        <taxon>Zoopagomycota</taxon>
        <taxon>Kickxellomycotina</taxon>
        <taxon>Kickxellomycetes</taxon>
        <taxon>Kickxellales</taxon>
        <taxon>Kickxellaceae</taxon>
        <taxon>Coemansia</taxon>
    </lineage>
</organism>
<evidence type="ECO:0000313" key="1">
    <source>
        <dbReference type="EMBL" id="KAJ2750970.1"/>
    </source>
</evidence>
<proteinExistence type="predicted"/>
<dbReference type="EMBL" id="JANBUH010000468">
    <property type="protein sequence ID" value="KAJ2750970.1"/>
    <property type="molecule type" value="Genomic_DNA"/>
</dbReference>
<dbReference type="InterPro" id="IPR032675">
    <property type="entry name" value="LRR_dom_sf"/>
</dbReference>
<accession>A0A9W8L9Q5</accession>
<dbReference type="Proteomes" id="UP001140011">
    <property type="component" value="Unassembled WGS sequence"/>
</dbReference>
<protein>
    <submittedName>
        <fullName evidence="1">Uncharacterized protein</fullName>
    </submittedName>
</protein>
<comment type="caution">
    <text evidence="1">The sequence shown here is derived from an EMBL/GenBank/DDBJ whole genome shotgun (WGS) entry which is preliminary data.</text>
</comment>
<dbReference type="Gene3D" id="3.80.10.10">
    <property type="entry name" value="Ribonuclease Inhibitor"/>
    <property type="match status" value="1"/>
</dbReference>
<dbReference type="AlphaFoldDB" id="A0A9W8L9Q5"/>